<feature type="chain" id="PRO_5041221330" description="Malate dehydrogenase" evidence="1">
    <location>
        <begin position="19"/>
        <end position="264"/>
    </location>
</feature>
<evidence type="ECO:0000256" key="1">
    <source>
        <dbReference type="SAM" id="SignalP"/>
    </source>
</evidence>
<dbReference type="PANTHER" id="PTHR35567:SF1">
    <property type="entry name" value="CONSERVED FUNGAL PROTEIN (AFU_ORTHOLOGUE AFUA_1G14230)"/>
    <property type="match status" value="1"/>
</dbReference>
<evidence type="ECO:0000313" key="3">
    <source>
        <dbReference type="Proteomes" id="UP001175000"/>
    </source>
</evidence>
<dbReference type="AlphaFoldDB" id="A0AA39X383"/>
<evidence type="ECO:0008006" key="4">
    <source>
        <dbReference type="Google" id="ProtNLM"/>
    </source>
</evidence>
<dbReference type="InterPro" id="IPR021851">
    <property type="entry name" value="DUF3455"/>
</dbReference>
<evidence type="ECO:0000313" key="2">
    <source>
        <dbReference type="EMBL" id="KAK0626473.1"/>
    </source>
</evidence>
<proteinExistence type="predicted"/>
<dbReference type="EMBL" id="JAULSU010000002">
    <property type="protein sequence ID" value="KAK0626473.1"/>
    <property type="molecule type" value="Genomic_DNA"/>
</dbReference>
<feature type="signal peptide" evidence="1">
    <location>
        <begin position="1"/>
        <end position="18"/>
    </location>
</feature>
<dbReference type="PANTHER" id="PTHR35567">
    <property type="entry name" value="MALATE DEHYDROGENASE (AFU_ORTHOLOGUE AFUA_2G13800)"/>
    <property type="match status" value="1"/>
</dbReference>
<accession>A0AA39X383</accession>
<gene>
    <name evidence="2" type="ORF">B0T14DRAFT_492789</name>
</gene>
<keyword evidence="3" id="KW-1185">Reference proteome</keyword>
<sequence>MQLSTLLLSALSVTVVYAAPAFPDLNVAAASPEGIETMTEYFTMLAQKVQQSRLMAAAPVCDLSKAVMPEAPVPLPPVSAGLTLKHVAIGRGTQNYTCDLKNATAIPVANGAVATLFNASCIAATYPDLAKMLGRVSLQFSLTQSEASKKLAPSNLIISGKHYFTNATTPFFDLDSSPEQQLGGVPCAKDAGTPAPADAPVGQLGEPAVPWLKLKARVGATGGLQEVYRVETVGGSAPATCKGMPATFEIQYATQYWFFEGTPQ</sequence>
<reference evidence="2" key="1">
    <citation type="submission" date="2023-06" db="EMBL/GenBank/DDBJ databases">
        <title>Genome-scale phylogeny and comparative genomics of the fungal order Sordariales.</title>
        <authorList>
            <consortium name="Lawrence Berkeley National Laboratory"/>
            <person name="Hensen N."/>
            <person name="Bonometti L."/>
            <person name="Westerberg I."/>
            <person name="Brannstrom I.O."/>
            <person name="Guillou S."/>
            <person name="Cros-Aarteil S."/>
            <person name="Calhoun S."/>
            <person name="Haridas S."/>
            <person name="Kuo A."/>
            <person name="Mondo S."/>
            <person name="Pangilinan J."/>
            <person name="Riley R."/>
            <person name="Labutti K."/>
            <person name="Andreopoulos B."/>
            <person name="Lipzen A."/>
            <person name="Chen C."/>
            <person name="Yanf M."/>
            <person name="Daum C."/>
            <person name="Ng V."/>
            <person name="Clum A."/>
            <person name="Steindorff A."/>
            <person name="Ohm R."/>
            <person name="Martin F."/>
            <person name="Silar P."/>
            <person name="Natvig D."/>
            <person name="Lalanne C."/>
            <person name="Gautier V."/>
            <person name="Ament-Velasquez S.L."/>
            <person name="Kruys A."/>
            <person name="Hutchinson M.I."/>
            <person name="Powell A.J."/>
            <person name="Barry K."/>
            <person name="Miller A.N."/>
            <person name="Grigoriev I.V."/>
            <person name="Debuchy R."/>
            <person name="Gladieux P."/>
            <person name="Thoren M.H."/>
            <person name="Johannesson H."/>
        </authorList>
    </citation>
    <scope>NUCLEOTIDE SEQUENCE</scope>
    <source>
        <strain evidence="2">CBS 606.72</strain>
    </source>
</reference>
<organism evidence="2 3">
    <name type="scientific">Immersiella caudata</name>
    <dbReference type="NCBI Taxonomy" id="314043"/>
    <lineage>
        <taxon>Eukaryota</taxon>
        <taxon>Fungi</taxon>
        <taxon>Dikarya</taxon>
        <taxon>Ascomycota</taxon>
        <taxon>Pezizomycotina</taxon>
        <taxon>Sordariomycetes</taxon>
        <taxon>Sordariomycetidae</taxon>
        <taxon>Sordariales</taxon>
        <taxon>Lasiosphaeriaceae</taxon>
        <taxon>Immersiella</taxon>
    </lineage>
</organism>
<keyword evidence="1" id="KW-0732">Signal</keyword>
<protein>
    <recommendedName>
        <fullName evidence="4">Malate dehydrogenase</fullName>
    </recommendedName>
</protein>
<comment type="caution">
    <text evidence="2">The sequence shown here is derived from an EMBL/GenBank/DDBJ whole genome shotgun (WGS) entry which is preliminary data.</text>
</comment>
<dbReference type="Pfam" id="PF11937">
    <property type="entry name" value="DUF3455"/>
    <property type="match status" value="1"/>
</dbReference>
<name>A0AA39X383_9PEZI</name>
<dbReference type="Proteomes" id="UP001175000">
    <property type="component" value="Unassembled WGS sequence"/>
</dbReference>